<dbReference type="InterPro" id="IPR021858">
    <property type="entry name" value="Fun_TF"/>
</dbReference>
<dbReference type="GO" id="GO:0005634">
    <property type="term" value="C:nucleus"/>
    <property type="evidence" value="ECO:0007669"/>
    <property type="project" value="UniProtKB-SubCell"/>
</dbReference>
<organism evidence="4 5">
    <name type="scientific">Lasiodiplodia theobromae</name>
    <dbReference type="NCBI Taxonomy" id="45133"/>
    <lineage>
        <taxon>Eukaryota</taxon>
        <taxon>Fungi</taxon>
        <taxon>Dikarya</taxon>
        <taxon>Ascomycota</taxon>
        <taxon>Pezizomycotina</taxon>
        <taxon>Dothideomycetes</taxon>
        <taxon>Dothideomycetes incertae sedis</taxon>
        <taxon>Botryosphaeriales</taxon>
        <taxon>Botryosphaeriaceae</taxon>
        <taxon>Lasiodiplodia</taxon>
    </lineage>
</organism>
<dbReference type="CDD" id="cd00067">
    <property type="entry name" value="GAL4"/>
    <property type="match status" value="1"/>
</dbReference>
<sequence>MPASYRVRFAPSTGLYILPASPVHPQTRARGGGRSNSRTGCRECKLRRVKCDERYPVCLRCERRGSVCLPSCRPATWLTETPWLDVFNRGVVHAPPNMLLPPDANKRLLQHWLEKSSHMMVLDPNRNPFSYPILQHLAGAPSLLHALQSISAGYDEFYNPESLQTCLEERGRALGLVHDEIRSQSSPLTVLFLTVFLLGLSSSWIEEYPFKFGKEHFLGARTVIDLIIADENRKEDPLYGLAIGSYMYWDMACSYFFSSAEVQPLNTPSVFASIQETSDTFHPIAGFSVELFYLLGSLGRYCRSVHDTSERDVILEQTFEEQLQSWDPAKDDEHLALLSDSYRCHGLIMLYRVCGRPESRSFGGHGDLEDEVLFHLETDSMIGELARHIIDNLSQTPISSSYFNLHSIPLFTAGSELPYEHAELRQEVRNRFKALYSTNRCPVNLLAVELLTELWEMRDSGIVVSFLEFLLQKNVCLSFA</sequence>
<evidence type="ECO:0000256" key="1">
    <source>
        <dbReference type="ARBA" id="ARBA00004123"/>
    </source>
</evidence>
<dbReference type="OrthoDB" id="4937900at2759"/>
<dbReference type="Pfam" id="PF00172">
    <property type="entry name" value="Zn_clus"/>
    <property type="match status" value="1"/>
</dbReference>
<evidence type="ECO:0000313" key="4">
    <source>
        <dbReference type="EMBL" id="KAB2568580.1"/>
    </source>
</evidence>
<keyword evidence="5" id="KW-1185">Reference proteome</keyword>
<comment type="caution">
    <text evidence="4">The sequence shown here is derived from an EMBL/GenBank/DDBJ whole genome shotgun (WGS) entry which is preliminary data.</text>
</comment>
<evidence type="ECO:0000256" key="2">
    <source>
        <dbReference type="ARBA" id="ARBA00023242"/>
    </source>
</evidence>
<dbReference type="PROSITE" id="PS00463">
    <property type="entry name" value="ZN2_CY6_FUNGAL_1"/>
    <property type="match status" value="1"/>
</dbReference>
<dbReference type="InterPro" id="IPR001138">
    <property type="entry name" value="Zn2Cys6_DnaBD"/>
</dbReference>
<dbReference type="Pfam" id="PF11951">
    <property type="entry name" value="Fungal_trans_2"/>
    <property type="match status" value="1"/>
</dbReference>
<dbReference type="PANTHER" id="PTHR37534:SF11">
    <property type="entry name" value="ZN(II)2CYS6 TRANSCRIPTION FACTOR (EUROFUNG)"/>
    <property type="match status" value="1"/>
</dbReference>
<dbReference type="PROSITE" id="PS50048">
    <property type="entry name" value="ZN2_CY6_FUNGAL_2"/>
    <property type="match status" value="1"/>
</dbReference>
<dbReference type="GO" id="GO:0000981">
    <property type="term" value="F:DNA-binding transcription factor activity, RNA polymerase II-specific"/>
    <property type="evidence" value="ECO:0007669"/>
    <property type="project" value="InterPro"/>
</dbReference>
<keyword evidence="2" id="KW-0539">Nucleus</keyword>
<dbReference type="GO" id="GO:0008270">
    <property type="term" value="F:zinc ion binding"/>
    <property type="evidence" value="ECO:0007669"/>
    <property type="project" value="InterPro"/>
</dbReference>
<dbReference type="PANTHER" id="PTHR37534">
    <property type="entry name" value="TRANSCRIPTIONAL ACTIVATOR PROTEIN UGA3"/>
    <property type="match status" value="1"/>
</dbReference>
<name>A0A5N5CTA4_9PEZI</name>
<reference evidence="4 5" key="1">
    <citation type="journal article" date="2019" name="Sci. Rep.">
        <title>A multi-omics analysis of the grapevine pathogen Lasiodiplodia theobromae reveals that temperature affects the expression of virulence- and pathogenicity-related genes.</title>
        <authorList>
            <person name="Felix C."/>
            <person name="Meneses R."/>
            <person name="Goncalves M.F.M."/>
            <person name="Tilleman L."/>
            <person name="Duarte A.S."/>
            <person name="Jorrin-Novo J.V."/>
            <person name="Van de Peer Y."/>
            <person name="Deforce D."/>
            <person name="Van Nieuwerburgh F."/>
            <person name="Esteves A.C."/>
            <person name="Alves A."/>
        </authorList>
    </citation>
    <scope>NUCLEOTIDE SEQUENCE [LARGE SCALE GENOMIC DNA]</scope>
    <source>
        <strain evidence="4 5">LA-SOL3</strain>
    </source>
</reference>
<dbReference type="Proteomes" id="UP000325902">
    <property type="component" value="Unassembled WGS sequence"/>
</dbReference>
<feature type="domain" description="Zn(2)-C6 fungal-type" evidence="3">
    <location>
        <begin position="40"/>
        <end position="68"/>
    </location>
</feature>
<proteinExistence type="predicted"/>
<evidence type="ECO:0000313" key="5">
    <source>
        <dbReference type="Proteomes" id="UP000325902"/>
    </source>
</evidence>
<dbReference type="SUPFAM" id="SSF57701">
    <property type="entry name" value="Zn2/Cys6 DNA-binding domain"/>
    <property type="match status" value="1"/>
</dbReference>
<dbReference type="InterPro" id="IPR036864">
    <property type="entry name" value="Zn2-C6_fun-type_DNA-bd_sf"/>
</dbReference>
<dbReference type="GO" id="GO:0000976">
    <property type="term" value="F:transcription cis-regulatory region binding"/>
    <property type="evidence" value="ECO:0007669"/>
    <property type="project" value="TreeGrafter"/>
</dbReference>
<dbReference type="SMART" id="SM00066">
    <property type="entry name" value="GAL4"/>
    <property type="match status" value="1"/>
</dbReference>
<comment type="subcellular location">
    <subcellularLocation>
        <location evidence="1">Nucleus</location>
    </subcellularLocation>
</comment>
<dbReference type="GO" id="GO:0045944">
    <property type="term" value="P:positive regulation of transcription by RNA polymerase II"/>
    <property type="evidence" value="ECO:0007669"/>
    <property type="project" value="TreeGrafter"/>
</dbReference>
<protein>
    <submittedName>
        <fullName evidence="4">White-opaque regulator 1</fullName>
    </submittedName>
</protein>
<gene>
    <name evidence="4" type="primary">WOR2_1</name>
    <name evidence="4" type="ORF">DBV05_g12741</name>
</gene>
<dbReference type="Gene3D" id="4.10.240.10">
    <property type="entry name" value="Zn(2)-C6 fungal-type DNA-binding domain"/>
    <property type="match status" value="1"/>
</dbReference>
<dbReference type="EMBL" id="VCHE01000350">
    <property type="protein sequence ID" value="KAB2568580.1"/>
    <property type="molecule type" value="Genomic_DNA"/>
</dbReference>
<evidence type="ECO:0000259" key="3">
    <source>
        <dbReference type="PROSITE" id="PS50048"/>
    </source>
</evidence>
<dbReference type="AlphaFoldDB" id="A0A5N5CTA4"/>
<accession>A0A5N5CTA4</accession>